<reference evidence="10" key="3">
    <citation type="submission" date="2025-08" db="UniProtKB">
        <authorList>
            <consortium name="RefSeq"/>
        </authorList>
    </citation>
    <scope>IDENTIFICATION</scope>
    <source>
        <tissue evidence="10">Whole organism</tissue>
    </source>
</reference>
<dbReference type="Pfam" id="PF04987">
    <property type="entry name" value="PigN"/>
    <property type="match status" value="1"/>
</dbReference>
<keyword evidence="6 7" id="KW-0256">Endoplasmic reticulum</keyword>
<accession>A0ABM1P700</accession>
<feature type="domain" description="GPI ethanolamine phosphate transferase 1 C-terminal" evidence="8">
    <location>
        <begin position="388"/>
        <end position="764"/>
    </location>
</feature>
<reference evidence="9" key="2">
    <citation type="journal article" date="2016" name="G3 (Bethesda)">
        <title>Genome Evolution in Three Species of Cactophilic Drosophila.</title>
        <authorList>
            <person name="Sanchez-Flores A."/>
            <person name="Penazola F."/>
            <person name="Carpinteyro-Ponce J."/>
            <person name="Nazario-Yepiz N."/>
            <person name="Abreu-Goodger C."/>
            <person name="Machado C.A."/>
            <person name="Markow T.A."/>
        </authorList>
    </citation>
    <scope>NUCLEOTIDE SEQUENCE [LARGE SCALE GENOMIC DNA]</scope>
</reference>
<feature type="transmembrane region" description="Helical" evidence="7">
    <location>
        <begin position="775"/>
        <end position="799"/>
    </location>
</feature>
<keyword evidence="5 7" id="KW-0337">GPI-anchor biosynthesis</keyword>
<dbReference type="PANTHER" id="PTHR12250">
    <property type="entry name" value="PHOSPHATIDYLINOSITOL GLYCAN, CLASS N"/>
    <property type="match status" value="1"/>
</dbReference>
<evidence type="ECO:0000256" key="4">
    <source>
        <dbReference type="ARBA" id="ARBA00020831"/>
    </source>
</evidence>
<dbReference type="InterPro" id="IPR007070">
    <property type="entry name" value="GPI_EtnP_transferase_1"/>
</dbReference>
<evidence type="ECO:0000256" key="3">
    <source>
        <dbReference type="ARBA" id="ARBA00008400"/>
    </source>
</evidence>
<comment type="subcellular location">
    <subcellularLocation>
        <location evidence="1 7">Endoplasmic reticulum membrane</location>
        <topology evidence="1 7">Multi-pass membrane protein</topology>
    </subcellularLocation>
</comment>
<dbReference type="Gene3D" id="3.40.720.10">
    <property type="entry name" value="Alkaline Phosphatase, subunit A"/>
    <property type="match status" value="1"/>
</dbReference>
<dbReference type="GO" id="GO:0016740">
    <property type="term" value="F:transferase activity"/>
    <property type="evidence" value="ECO:0007669"/>
    <property type="project" value="UniProtKB-KW"/>
</dbReference>
<keyword evidence="7" id="KW-0472">Membrane</keyword>
<evidence type="ECO:0000313" key="9">
    <source>
        <dbReference type="Proteomes" id="UP000694904"/>
    </source>
</evidence>
<feature type="transmembrane region" description="Helical" evidence="7">
    <location>
        <begin position="743"/>
        <end position="763"/>
    </location>
</feature>
<keyword evidence="9" id="KW-1185">Reference proteome</keyword>
<gene>
    <name evidence="10" type="primary">LOC108613778</name>
</gene>
<feature type="transmembrane region" description="Helical" evidence="7">
    <location>
        <begin position="450"/>
        <end position="468"/>
    </location>
</feature>
<evidence type="ECO:0000259" key="8">
    <source>
        <dbReference type="Pfam" id="PF04987"/>
    </source>
</evidence>
<dbReference type="InterPro" id="IPR017852">
    <property type="entry name" value="GPI_EtnP_transferase_1_C"/>
</dbReference>
<comment type="similarity">
    <text evidence="3 7">Belongs to the PIGG/PIGN/PIGO family. PIGN subfamily.</text>
</comment>
<name>A0ABM1P700_DROAR</name>
<organism evidence="9 10">
    <name type="scientific">Drosophila arizonae</name>
    <name type="common">Fruit fly</name>
    <dbReference type="NCBI Taxonomy" id="7263"/>
    <lineage>
        <taxon>Eukaryota</taxon>
        <taxon>Metazoa</taxon>
        <taxon>Ecdysozoa</taxon>
        <taxon>Arthropoda</taxon>
        <taxon>Hexapoda</taxon>
        <taxon>Insecta</taxon>
        <taxon>Pterygota</taxon>
        <taxon>Neoptera</taxon>
        <taxon>Endopterygota</taxon>
        <taxon>Diptera</taxon>
        <taxon>Brachycera</taxon>
        <taxon>Muscomorpha</taxon>
        <taxon>Ephydroidea</taxon>
        <taxon>Drosophilidae</taxon>
        <taxon>Drosophila</taxon>
    </lineage>
</organism>
<comment type="caution">
    <text evidence="7">Lacks conserved residue(s) required for the propagation of feature annotation.</text>
</comment>
<feature type="transmembrane region" description="Helical" evidence="7">
    <location>
        <begin position="6"/>
        <end position="24"/>
    </location>
</feature>
<feature type="transmembrane region" description="Helical" evidence="7">
    <location>
        <begin position="576"/>
        <end position="602"/>
    </location>
</feature>
<comment type="pathway">
    <text evidence="2 7">Glycolipid biosynthesis; glycosylphosphatidylinositol-anchor biosynthesis.</text>
</comment>
<dbReference type="PANTHER" id="PTHR12250:SF0">
    <property type="entry name" value="GPI ETHANOLAMINE PHOSPHATE TRANSFERASE 1"/>
    <property type="match status" value="1"/>
</dbReference>
<evidence type="ECO:0000256" key="1">
    <source>
        <dbReference type="ARBA" id="ARBA00004477"/>
    </source>
</evidence>
<feature type="transmembrane region" description="Helical" evidence="7">
    <location>
        <begin position="480"/>
        <end position="510"/>
    </location>
</feature>
<dbReference type="GeneID" id="108613778"/>
<feature type="transmembrane region" description="Helical" evidence="7">
    <location>
        <begin position="423"/>
        <end position="445"/>
    </location>
</feature>
<comment type="function">
    <text evidence="7">Ethanolamine phosphate transferase involved in glycosylphosphatidylinositol-anchor biosynthesis. Transfers ethanolamine phosphate to the first alpha-1,4-linked mannose of the glycosylphosphatidylinositol precursor of GPI-anchor.</text>
</comment>
<feature type="transmembrane region" description="Helical" evidence="7">
    <location>
        <begin position="668"/>
        <end position="687"/>
    </location>
</feature>
<evidence type="ECO:0000256" key="5">
    <source>
        <dbReference type="ARBA" id="ARBA00022502"/>
    </source>
</evidence>
<dbReference type="EC" id="2.-.-.-" evidence="7"/>
<keyword evidence="7 10" id="KW-0808">Transferase</keyword>
<keyword evidence="7" id="KW-0812">Transmembrane</keyword>
<evidence type="ECO:0000256" key="6">
    <source>
        <dbReference type="ARBA" id="ARBA00022824"/>
    </source>
</evidence>
<reference evidence="9" key="1">
    <citation type="journal article" date="1997" name="Nucleic Acids Res.">
        <title>tRNAscan-SE: a program for improved detection of transfer RNA genes in genomic sequence.</title>
        <authorList>
            <person name="Lowe T.M."/>
            <person name="Eddy S.R."/>
        </authorList>
    </citation>
    <scope>NUCLEOTIDE SEQUENCE [LARGE SCALE GENOMIC DNA]</scope>
</reference>
<sequence>MGITYWYACAVQLLLLFSVYVIYFRRTQLSGLEPQKPLLEKPPANRLVIFAVDGLNMESFFEQRCRNVPHLKQIFLHQGLVGISRARVTNRCDTFTTLFSGCHKDVLAAVHRIPIDTIFNRSDSSHAWCSAELKENFQGDNTKKIVLDEWTFRAVKTHILIASHQMQNLTGQVFFIQAQGLNLPNLYRTYQQQLNYTQRAIWETYNIIERAFEDQRTAYLLTSRHVGSLGDNNTSNNGEVQMPFVLWGAGVANCSTQPGRSFVATEEGQRLPLHVLDAKQLVSVMSGLLGLPLPMHNRGQLPAGLLNTSFHEAHATYLNALQFVNLAQAALGRHQRGLLTKLLPSHKLSDVNIHTFVRTADSMWHQQRYITLTEYCSGFMPKLLELTDYYVHYYRQALLWASACAFLAWVHQLRGTKSGSQNVLNLIFEALVRLVFFLLIIFVLLQRVPWLVSGILLLPMLLWSYKGAFHEEYLISYRQLIMLMLFSICCFAGFFFRRFIGLIYFGFVCYHNRIAFAQRSPICVIWFLLLCALTALSWLPPALGYWQGNWLLGSLFITAVRPFICSPQLIKRRYCIFNGMVLLLAGLHVLFSSQACLLQLIARAFACYVFFPRQRRDGAKQLLFDLCTLYALLSTSYEPLVIQLLAMELQLQLRLNQGIGTGINRKSTLAMYILIYSCYSLFVIGNIDAVDKFRFYMRFTGFGFYSTLINGLLITIKILLPIFLLLCIICANCNMAWLSRRHIFCRLLIMCNFMAIIALFRIRSEIISWQDLVRVIHFIIVQGLPFLLLVLCHLAHFMLGDHRRENFQLPKWNVPIY</sequence>
<dbReference type="RefSeq" id="XP_017862986.1">
    <property type="nucleotide sequence ID" value="XM_018007497.1"/>
</dbReference>
<feature type="transmembrane region" description="Helical" evidence="7">
    <location>
        <begin position="707"/>
        <end position="731"/>
    </location>
</feature>
<evidence type="ECO:0000256" key="7">
    <source>
        <dbReference type="RuleBase" id="RU367138"/>
    </source>
</evidence>
<dbReference type="InterPro" id="IPR017850">
    <property type="entry name" value="Alkaline_phosphatase_core_sf"/>
</dbReference>
<evidence type="ECO:0000313" key="10">
    <source>
        <dbReference type="RefSeq" id="XP_017862986.1"/>
    </source>
</evidence>
<protein>
    <recommendedName>
        <fullName evidence="4 7">GPI ethanolamine phosphate transferase 1</fullName>
        <ecNumber evidence="7">2.-.-.-</ecNumber>
    </recommendedName>
</protein>
<feature type="transmembrane region" description="Helical" evidence="7">
    <location>
        <begin position="393"/>
        <end position="411"/>
    </location>
</feature>
<keyword evidence="7" id="KW-1133">Transmembrane helix</keyword>
<feature type="transmembrane region" description="Helical" evidence="7">
    <location>
        <begin position="522"/>
        <end position="539"/>
    </location>
</feature>
<dbReference type="Proteomes" id="UP000694904">
    <property type="component" value="Chromosome 2"/>
</dbReference>
<proteinExistence type="inferred from homology"/>
<evidence type="ECO:0000256" key="2">
    <source>
        <dbReference type="ARBA" id="ARBA00004687"/>
    </source>
</evidence>